<protein>
    <submittedName>
        <fullName evidence="1">Uncharacterized protein</fullName>
    </submittedName>
</protein>
<evidence type="ECO:0000313" key="1">
    <source>
        <dbReference type="EMBL" id="CAB4163547.1"/>
    </source>
</evidence>
<gene>
    <name evidence="1" type="ORF">UFOVP810_30</name>
</gene>
<proteinExistence type="predicted"/>
<dbReference type="EMBL" id="LR796744">
    <property type="protein sequence ID" value="CAB4163547.1"/>
    <property type="molecule type" value="Genomic_DNA"/>
</dbReference>
<organism evidence="1">
    <name type="scientific">uncultured Caudovirales phage</name>
    <dbReference type="NCBI Taxonomy" id="2100421"/>
    <lineage>
        <taxon>Viruses</taxon>
        <taxon>Duplodnaviria</taxon>
        <taxon>Heunggongvirae</taxon>
        <taxon>Uroviricota</taxon>
        <taxon>Caudoviricetes</taxon>
        <taxon>Peduoviridae</taxon>
        <taxon>Maltschvirus</taxon>
        <taxon>Maltschvirus maltsch</taxon>
    </lineage>
</organism>
<accession>A0A6J5NX13</accession>
<sequence length="54" mass="6117">MPNIMQQFENSVLSYTDCVLALPHPECVAAYRAATRALNTLNRICIEFSKTQRS</sequence>
<reference evidence="1" key="1">
    <citation type="submission" date="2020-04" db="EMBL/GenBank/DDBJ databases">
        <authorList>
            <person name="Chiriac C."/>
            <person name="Salcher M."/>
            <person name="Ghai R."/>
            <person name="Kavagutti S V."/>
        </authorList>
    </citation>
    <scope>NUCLEOTIDE SEQUENCE</scope>
</reference>
<name>A0A6J5NX13_9CAUD</name>